<comment type="caution">
    <text evidence="2">The sequence shown here is derived from an EMBL/GenBank/DDBJ whole genome shotgun (WGS) entry which is preliminary data.</text>
</comment>
<sequence length="421" mass="45389">MKKSIKPAMLGMAIALGITGASTASAGVAAAAAPTNALADPDWTYEVPAGQDIESLFNRATPSGSNVYFRTEKGASSFVVQAFDRKNGDRKNWTYDLRGNVQNFISGSLVYAPNGDVYFLSKKAEDKSYTIRAVNAQGKLKWTVPVKVDVGGDLSVLPNGDIVLTNSVEATKKAKGYTTFQTFSNDGKLKSEKKTTNSGIFKMLDNGKVLRNGGDKVQVYSGVNALSKPILTYKLPEYGFLSIDFSTMNSAYAVYPLSGGGTLLEFYEQKIEEVKGGGVVENDPSTLDMKRTLVGFDAKGKQTFERSLAKDEKALAVGSGFVLQKGQTLEAYDLNNKRTGAATLEGENLRVMAAPSGEVTVSSKKDGKFYALDAKTLKANYEVDMNAGAERDKGYSFYYAGKGELYTLEAGEKTVSKYTLK</sequence>
<feature type="chain" id="PRO_5045499868" evidence="1">
    <location>
        <begin position="27"/>
        <end position="421"/>
    </location>
</feature>
<dbReference type="InterPro" id="IPR015943">
    <property type="entry name" value="WD40/YVTN_repeat-like_dom_sf"/>
</dbReference>
<evidence type="ECO:0000256" key="1">
    <source>
        <dbReference type="SAM" id="SignalP"/>
    </source>
</evidence>
<gene>
    <name evidence="2" type="ORF">GYN08_18275</name>
</gene>
<dbReference type="SUPFAM" id="SSF50998">
    <property type="entry name" value="Quinoprotein alcohol dehydrogenase-like"/>
    <property type="match status" value="1"/>
</dbReference>
<dbReference type="InterPro" id="IPR011047">
    <property type="entry name" value="Quinoprotein_ADH-like_sf"/>
</dbReference>
<dbReference type="Proteomes" id="UP000800303">
    <property type="component" value="Unassembled WGS sequence"/>
</dbReference>
<reference evidence="2 3" key="1">
    <citation type="submission" date="2020-01" db="EMBL/GenBank/DDBJ databases">
        <title>Polyphasic characterisation and genomic insights into a novel alkali tolerant bacterium VR-M41.</title>
        <authorList>
            <person name="Vemuluri V.R."/>
        </authorList>
    </citation>
    <scope>NUCLEOTIDE SEQUENCE [LARGE SCALE GENOMIC DNA]</scope>
    <source>
        <strain evidence="2 3">VR-M41</strain>
    </source>
</reference>
<evidence type="ECO:0000313" key="3">
    <source>
        <dbReference type="Proteomes" id="UP000800303"/>
    </source>
</evidence>
<keyword evidence="1" id="KW-0732">Signal</keyword>
<accession>A0ABX0F8E5</accession>
<keyword evidence="3" id="KW-1185">Reference proteome</keyword>
<dbReference type="Gene3D" id="2.130.10.10">
    <property type="entry name" value="YVTN repeat-like/Quinoprotein amine dehydrogenase"/>
    <property type="match status" value="1"/>
</dbReference>
<dbReference type="RefSeq" id="WP_166277277.1">
    <property type="nucleotide sequence ID" value="NZ_JAAFGS010000007.1"/>
</dbReference>
<dbReference type="EMBL" id="JAAFGS010000007">
    <property type="protein sequence ID" value="NGZ77241.1"/>
    <property type="molecule type" value="Genomic_DNA"/>
</dbReference>
<proteinExistence type="predicted"/>
<name>A0ABX0F8E5_9BACL</name>
<feature type="signal peptide" evidence="1">
    <location>
        <begin position="1"/>
        <end position="26"/>
    </location>
</feature>
<protein>
    <submittedName>
        <fullName evidence="2">Uncharacterized protein</fullName>
    </submittedName>
</protein>
<organism evidence="2 3">
    <name type="scientific">Saccharibacillus alkalitolerans</name>
    <dbReference type="NCBI Taxonomy" id="2705290"/>
    <lineage>
        <taxon>Bacteria</taxon>
        <taxon>Bacillati</taxon>
        <taxon>Bacillota</taxon>
        <taxon>Bacilli</taxon>
        <taxon>Bacillales</taxon>
        <taxon>Paenibacillaceae</taxon>
        <taxon>Saccharibacillus</taxon>
    </lineage>
</organism>
<evidence type="ECO:0000313" key="2">
    <source>
        <dbReference type="EMBL" id="NGZ77241.1"/>
    </source>
</evidence>